<dbReference type="AlphaFoldDB" id="A0A4Y2DMH2"/>
<proteinExistence type="predicted"/>
<reference evidence="1 2" key="1">
    <citation type="journal article" date="2019" name="Sci. Rep.">
        <title>Orb-weaving spider Araneus ventricosus genome elucidates the spidroin gene catalogue.</title>
        <authorList>
            <person name="Kono N."/>
            <person name="Nakamura H."/>
            <person name="Ohtoshi R."/>
            <person name="Moran D.A.P."/>
            <person name="Shinohara A."/>
            <person name="Yoshida Y."/>
            <person name="Fujiwara M."/>
            <person name="Mori M."/>
            <person name="Tomita M."/>
            <person name="Arakawa K."/>
        </authorList>
    </citation>
    <scope>NUCLEOTIDE SEQUENCE [LARGE SCALE GENOMIC DNA]</scope>
</reference>
<dbReference type="EMBL" id="BGPR01090095">
    <property type="protein sequence ID" value="GBM17971.1"/>
    <property type="molecule type" value="Genomic_DNA"/>
</dbReference>
<sequence length="100" mass="11015">MDKEFEKEGKIEKISGSDVCKNKITRHASQLKRLSGDVGCHTSCFRSSDGTNNCLAEAPMQSMIWAGEAGQEQGQEEKVFSLSMNFKLLMCPLRNLASAV</sequence>
<accession>A0A4Y2DMH2</accession>
<dbReference type="Proteomes" id="UP000499080">
    <property type="component" value="Unassembled WGS sequence"/>
</dbReference>
<name>A0A4Y2DMH2_ARAVE</name>
<protein>
    <submittedName>
        <fullName evidence="1">Uncharacterized protein</fullName>
    </submittedName>
</protein>
<evidence type="ECO:0000313" key="1">
    <source>
        <dbReference type="EMBL" id="GBM17971.1"/>
    </source>
</evidence>
<comment type="caution">
    <text evidence="1">The sequence shown here is derived from an EMBL/GenBank/DDBJ whole genome shotgun (WGS) entry which is preliminary data.</text>
</comment>
<gene>
    <name evidence="1" type="ORF">AVEN_136673_1</name>
</gene>
<keyword evidence="2" id="KW-1185">Reference proteome</keyword>
<evidence type="ECO:0000313" key="2">
    <source>
        <dbReference type="Proteomes" id="UP000499080"/>
    </source>
</evidence>
<organism evidence="1 2">
    <name type="scientific">Araneus ventricosus</name>
    <name type="common">Orbweaver spider</name>
    <name type="synonym">Epeira ventricosa</name>
    <dbReference type="NCBI Taxonomy" id="182803"/>
    <lineage>
        <taxon>Eukaryota</taxon>
        <taxon>Metazoa</taxon>
        <taxon>Ecdysozoa</taxon>
        <taxon>Arthropoda</taxon>
        <taxon>Chelicerata</taxon>
        <taxon>Arachnida</taxon>
        <taxon>Araneae</taxon>
        <taxon>Araneomorphae</taxon>
        <taxon>Entelegynae</taxon>
        <taxon>Araneoidea</taxon>
        <taxon>Araneidae</taxon>
        <taxon>Araneus</taxon>
    </lineage>
</organism>